<dbReference type="PANTHER" id="PTHR43194:SF2">
    <property type="entry name" value="PEROXISOMAL MEMBRANE PROTEIN LPX1"/>
    <property type="match status" value="1"/>
</dbReference>
<dbReference type="Pfam" id="PF12697">
    <property type="entry name" value="Abhydrolase_6"/>
    <property type="match status" value="1"/>
</dbReference>
<feature type="region of interest" description="Disordered" evidence="1">
    <location>
        <begin position="1"/>
        <end position="24"/>
    </location>
</feature>
<reference evidence="3 4" key="1">
    <citation type="submission" date="2018-03" db="EMBL/GenBank/DDBJ databases">
        <title>Bacteriophage NCPPB3778 and a type I-E CRISPR drive the evolution of the US Biological Select Agent, Rathayibacter toxicus.</title>
        <authorList>
            <person name="Davis E.W.II."/>
            <person name="Tabima J.F."/>
            <person name="Weisberg A.J."/>
            <person name="Dantas Lopes L."/>
            <person name="Wiseman M.S."/>
            <person name="Wiseman M.S."/>
            <person name="Pupko T."/>
            <person name="Belcher M.S."/>
            <person name="Sechler A.J."/>
            <person name="Tancos M.A."/>
            <person name="Schroeder B.K."/>
            <person name="Murray T.D."/>
            <person name="Luster D.G."/>
            <person name="Schneider W.L."/>
            <person name="Rogers E."/>
            <person name="Andreote F.D."/>
            <person name="Grunwald N.J."/>
            <person name="Putnam M.L."/>
            <person name="Chang J.H."/>
        </authorList>
    </citation>
    <scope>NUCLEOTIDE SEQUENCE [LARGE SCALE GENOMIC DNA]</scope>
    <source>
        <strain evidence="3 4">NCCPB 2253</strain>
    </source>
</reference>
<dbReference type="GO" id="GO:0016787">
    <property type="term" value="F:hydrolase activity"/>
    <property type="evidence" value="ECO:0007669"/>
    <property type="project" value="UniProtKB-KW"/>
</dbReference>
<feature type="domain" description="AB hydrolase-1" evidence="2">
    <location>
        <begin position="35"/>
        <end position="262"/>
    </location>
</feature>
<evidence type="ECO:0000313" key="4">
    <source>
        <dbReference type="Proteomes" id="UP000283946"/>
    </source>
</evidence>
<organism evidence="3 4">
    <name type="scientific">Rathayibacter iranicus</name>
    <dbReference type="NCBI Taxonomy" id="59737"/>
    <lineage>
        <taxon>Bacteria</taxon>
        <taxon>Bacillati</taxon>
        <taxon>Actinomycetota</taxon>
        <taxon>Actinomycetes</taxon>
        <taxon>Micrococcales</taxon>
        <taxon>Microbacteriaceae</taxon>
        <taxon>Rathayibacter</taxon>
    </lineage>
</organism>
<dbReference type="PANTHER" id="PTHR43194">
    <property type="entry name" value="HYDROLASE ALPHA/BETA FOLD FAMILY"/>
    <property type="match status" value="1"/>
</dbReference>
<accession>A0AAD1AGT9</accession>
<feature type="compositionally biased region" description="Low complexity" evidence="1">
    <location>
        <begin position="1"/>
        <end position="14"/>
    </location>
</feature>
<dbReference type="InterPro" id="IPR000073">
    <property type="entry name" value="AB_hydrolase_1"/>
</dbReference>
<proteinExistence type="predicted"/>
<evidence type="ECO:0000259" key="2">
    <source>
        <dbReference type="Pfam" id="PF12697"/>
    </source>
</evidence>
<gene>
    <name evidence="3" type="ORF">C7V51_10825</name>
</gene>
<dbReference type="AlphaFoldDB" id="A0AAD1AGT9"/>
<sequence>MKAAASAPSRSPLSWRGRSDRTPVSTSPRFTLFALPGLGLDGRAFDALRRELADVADLVALDLPGGSGTSLEAMTAATIRRIRKHGASRWLLLGHSMGGKIASLVASRTITGRSGLFGLAGVVLLAGSPLSPEPMAEERRSTMLGWVDDGPLDEAQAREFIDQNVGSPLPAETNAEALAELRRSSPEGWRDWLEHGSREDRTAEAALDAVPALLIAGGEDGDLGVDAQRRLNGSLYSRGRLLTLAGAGHLLPFERPAEVAAAIRRFWEEEAGVAPIVPADVGAIIASARTSARVRGLLAVRALADDPEYAPRALTAAQLTDLRAIADRVVPQEGGRIDLAARVDTQLANGEGDGWRNADLPADPVAYGLALDTLRGFADLGADEQDAWLRAVADGTATPGQLSADQLSADQLSADQLTAWFEDCRVDLVKQWLAHPASMARIGYDGYASGGDTLALVTGFRLLGADDRENWEPTTRDHR</sequence>
<dbReference type="EMBL" id="CP028130">
    <property type="protein sequence ID" value="AZZ56319.1"/>
    <property type="molecule type" value="Genomic_DNA"/>
</dbReference>
<evidence type="ECO:0000313" key="3">
    <source>
        <dbReference type="EMBL" id="AZZ56319.1"/>
    </source>
</evidence>
<name>A0AAD1AGT9_9MICO</name>
<dbReference type="InterPro" id="IPR029058">
    <property type="entry name" value="AB_hydrolase_fold"/>
</dbReference>
<dbReference type="KEGG" id="ria:C7V51_10825"/>
<protein>
    <submittedName>
        <fullName evidence="3">Alpha/beta hydrolase</fullName>
    </submittedName>
</protein>
<dbReference type="SUPFAM" id="SSF53474">
    <property type="entry name" value="alpha/beta-Hydrolases"/>
    <property type="match status" value="1"/>
</dbReference>
<dbReference type="Gene3D" id="3.40.50.1820">
    <property type="entry name" value="alpha/beta hydrolase"/>
    <property type="match status" value="1"/>
</dbReference>
<keyword evidence="3" id="KW-0378">Hydrolase</keyword>
<dbReference type="InterPro" id="IPR050228">
    <property type="entry name" value="Carboxylesterase_BioH"/>
</dbReference>
<dbReference type="Proteomes" id="UP000283946">
    <property type="component" value="Chromosome"/>
</dbReference>
<evidence type="ECO:0000256" key="1">
    <source>
        <dbReference type="SAM" id="MobiDB-lite"/>
    </source>
</evidence>